<feature type="chain" id="PRO_5006188896" evidence="1">
    <location>
        <begin position="20"/>
        <end position="456"/>
    </location>
</feature>
<sequence>MNTLFRLLLLLGFISIANAQQKPVFQKLRYDDDVTYLKTDSTKSAYEKIKYIPLSKNSHYFATIGGEARWQYTYTVNDKWGDDSDEGDGYLLSRYLLHADIHLGVFRTFFELQSSLANSKIDPSPVDENQLDIHQAFLDIDFIHDKNEQLTLRSGRQEMMYGSQRLVAVREGPNNRLAFDGMKLFYKKNNWQTDAFFTHPVANKIGTFNDEFNENAKFWGSYTVIHKVPFIENIDLYYLGLWKNRSVFDDAIGEENRHSIGTRIWKNKGNWKYDFEGLYQFGKINQKTISAWTLSSFACYTFENVKFSPEIGLKTEIISGDKNSGDDHLETFNPLYPRGAYFGLVALIGPSNLIDIHPSINFDLTEKLGLGIDYDIFWRQTISDGLYAPNMQLLYSGKNTTERFVGSQLIANLDYAMNHFLSFTLETGWFNAGSFLKEVGTGKDYFYGALTAQFKF</sequence>
<evidence type="ECO:0000259" key="2">
    <source>
        <dbReference type="Pfam" id="PF13372"/>
    </source>
</evidence>
<dbReference type="EMBL" id="JRLF01000001">
    <property type="protein sequence ID" value="KQB43542.1"/>
    <property type="molecule type" value="Genomic_DNA"/>
</dbReference>
<protein>
    <submittedName>
        <fullName evidence="3">DUF4104 domain containing protein</fullName>
    </submittedName>
</protein>
<keyword evidence="1" id="KW-0732">Signal</keyword>
<dbReference type="STRING" id="362413.RC62_32"/>
<dbReference type="PATRIC" id="fig|362413.3.peg.33"/>
<evidence type="ECO:0000313" key="3">
    <source>
        <dbReference type="EMBL" id="KQB43542.1"/>
    </source>
</evidence>
<evidence type="ECO:0000313" key="4">
    <source>
        <dbReference type="Proteomes" id="UP000050443"/>
    </source>
</evidence>
<dbReference type="AlphaFoldDB" id="A0A0Q1BR18"/>
<name>A0A0Q1BR18_9FLAO</name>
<dbReference type="RefSeq" id="WP_055091417.1">
    <property type="nucleotide sequence ID" value="NZ_JRLF01000001.1"/>
</dbReference>
<gene>
    <name evidence="3" type="ORF">RC62_32</name>
</gene>
<accession>A0A0Q1BR18</accession>
<dbReference type="Gene3D" id="2.40.160.100">
    <property type="match status" value="1"/>
</dbReference>
<comment type="caution">
    <text evidence="3">The sequence shown here is derived from an EMBL/GenBank/DDBJ whole genome shotgun (WGS) entry which is preliminary data.</text>
</comment>
<feature type="domain" description="Alginate export" evidence="2">
    <location>
        <begin position="63"/>
        <end position="438"/>
    </location>
</feature>
<dbReference type="InterPro" id="IPR053728">
    <property type="entry name" value="Alginate_Permeability_Chnl"/>
</dbReference>
<dbReference type="InterPro" id="IPR025388">
    <property type="entry name" value="Alginate_export_dom"/>
</dbReference>
<feature type="signal peptide" evidence="1">
    <location>
        <begin position="1"/>
        <end position="19"/>
    </location>
</feature>
<evidence type="ECO:0000256" key="1">
    <source>
        <dbReference type="SAM" id="SignalP"/>
    </source>
</evidence>
<organism evidence="3 4">
    <name type="scientific">Flavobacterium aquidurense</name>
    <dbReference type="NCBI Taxonomy" id="362413"/>
    <lineage>
        <taxon>Bacteria</taxon>
        <taxon>Pseudomonadati</taxon>
        <taxon>Bacteroidota</taxon>
        <taxon>Flavobacteriia</taxon>
        <taxon>Flavobacteriales</taxon>
        <taxon>Flavobacteriaceae</taxon>
        <taxon>Flavobacterium</taxon>
    </lineage>
</organism>
<dbReference type="OrthoDB" id="311329at2"/>
<proteinExistence type="predicted"/>
<dbReference type="Pfam" id="PF13372">
    <property type="entry name" value="Alginate_exp"/>
    <property type="match status" value="1"/>
</dbReference>
<reference evidence="3 4" key="1">
    <citation type="submission" date="2014-09" db="EMBL/GenBank/DDBJ databases">
        <title>Genome sequence of Flavobacterium aquidurense RC62.</title>
        <authorList>
            <person name="Kim J.F."/>
            <person name="Kwak M.-J."/>
        </authorList>
    </citation>
    <scope>NUCLEOTIDE SEQUENCE [LARGE SCALE GENOMIC DNA]</scope>
    <source>
        <strain evidence="3 4">RC62</strain>
    </source>
</reference>
<dbReference type="Proteomes" id="UP000050443">
    <property type="component" value="Unassembled WGS sequence"/>
</dbReference>